<accession>A0A1H0XI73</accession>
<sequence length="221" mass="25270">MNIHIIQHVSFEKPGRIMDWIQENNHTVEMIKVFNREPFPKAEEVSFLIVLGGPMSANDTEHWIQDERHLIKEVVDSGKPMIGICLGAQQLAKAYGSDIISTPKEVGWHSVTSLTQIFHPSKEYTVLHWHGEGFKKPCNATLLYSTEKWENQGFRLFNAIGLQFHFEATKETVKEIVEADSQFLSQSVFSVTKGETIDFPVPDENKDILFSILNTLEREVK</sequence>
<dbReference type="PROSITE" id="PS51273">
    <property type="entry name" value="GATASE_TYPE_1"/>
    <property type="match status" value="1"/>
</dbReference>
<feature type="domain" description="Glutamine amidotransferase" evidence="1">
    <location>
        <begin position="23"/>
        <end position="173"/>
    </location>
</feature>
<evidence type="ECO:0000313" key="3">
    <source>
        <dbReference type="Proteomes" id="UP000199481"/>
    </source>
</evidence>
<proteinExistence type="predicted"/>
<reference evidence="3" key="1">
    <citation type="submission" date="2016-10" db="EMBL/GenBank/DDBJ databases">
        <authorList>
            <person name="Varghese N."/>
            <person name="Submissions S."/>
        </authorList>
    </citation>
    <scope>NUCLEOTIDE SEQUENCE [LARGE SCALE GENOMIC DNA]</scope>
    <source>
        <strain evidence="3">MPL-11</strain>
    </source>
</reference>
<dbReference type="GO" id="GO:0005829">
    <property type="term" value="C:cytosol"/>
    <property type="evidence" value="ECO:0007669"/>
    <property type="project" value="TreeGrafter"/>
</dbReference>
<dbReference type="AlphaFoldDB" id="A0A1H0XI73"/>
<evidence type="ECO:0000313" key="2">
    <source>
        <dbReference type="EMBL" id="SDQ02618.1"/>
    </source>
</evidence>
<keyword evidence="3" id="KW-1185">Reference proteome</keyword>
<dbReference type="Gene3D" id="3.40.50.880">
    <property type="match status" value="1"/>
</dbReference>
<dbReference type="InterPro" id="IPR029062">
    <property type="entry name" value="Class_I_gatase-like"/>
</dbReference>
<evidence type="ECO:0000259" key="1">
    <source>
        <dbReference type="Pfam" id="PF00117"/>
    </source>
</evidence>
<dbReference type="InterPro" id="IPR017926">
    <property type="entry name" value="GATASE"/>
</dbReference>
<dbReference type="Pfam" id="PF00117">
    <property type="entry name" value="GATase"/>
    <property type="match status" value="1"/>
</dbReference>
<protein>
    <submittedName>
        <fullName evidence="2">GMP synthase-Glutamine amidotransferase</fullName>
    </submittedName>
</protein>
<keyword evidence="2" id="KW-0315">Glutamine amidotransferase</keyword>
<dbReference type="InterPro" id="IPR044992">
    <property type="entry name" value="ChyE-like"/>
</dbReference>
<dbReference type="Proteomes" id="UP000199481">
    <property type="component" value="Unassembled WGS sequence"/>
</dbReference>
<gene>
    <name evidence="2" type="ORF">SAMN04487752_0133</name>
</gene>
<dbReference type="PANTHER" id="PTHR42695:SF5">
    <property type="entry name" value="GLUTAMINE AMIDOTRANSFERASE YLR126C-RELATED"/>
    <property type="match status" value="1"/>
</dbReference>
<organism evidence="2 3">
    <name type="scientific">Carnobacterium viridans</name>
    <dbReference type="NCBI Taxonomy" id="174587"/>
    <lineage>
        <taxon>Bacteria</taxon>
        <taxon>Bacillati</taxon>
        <taxon>Bacillota</taxon>
        <taxon>Bacilli</taxon>
        <taxon>Lactobacillales</taxon>
        <taxon>Carnobacteriaceae</taxon>
        <taxon>Carnobacterium</taxon>
    </lineage>
</organism>
<keyword evidence="2" id="KW-0808">Transferase</keyword>
<name>A0A1H0XI73_9LACT</name>
<dbReference type="PANTHER" id="PTHR42695">
    <property type="entry name" value="GLUTAMINE AMIDOTRANSFERASE YLR126C-RELATED"/>
    <property type="match status" value="1"/>
</dbReference>
<dbReference type="SUPFAM" id="SSF52317">
    <property type="entry name" value="Class I glutamine amidotransferase-like"/>
    <property type="match status" value="1"/>
</dbReference>
<dbReference type="GO" id="GO:0016740">
    <property type="term" value="F:transferase activity"/>
    <property type="evidence" value="ECO:0007669"/>
    <property type="project" value="UniProtKB-KW"/>
</dbReference>
<dbReference type="CDD" id="cd01741">
    <property type="entry name" value="GATase1_1"/>
    <property type="match status" value="1"/>
</dbReference>
<dbReference type="RefSeq" id="WP_226776833.1">
    <property type="nucleotide sequence ID" value="NZ_CP084918.1"/>
</dbReference>
<dbReference type="EMBL" id="FNJW01000003">
    <property type="protein sequence ID" value="SDQ02618.1"/>
    <property type="molecule type" value="Genomic_DNA"/>
</dbReference>